<dbReference type="Proteomes" id="UP000753961">
    <property type="component" value="Unassembled WGS sequence"/>
</dbReference>
<name>A0A953LAF4_9BACT</name>
<evidence type="ECO:0000256" key="2">
    <source>
        <dbReference type="ARBA" id="ARBA00022741"/>
    </source>
</evidence>
<dbReference type="CDD" id="cd03255">
    <property type="entry name" value="ABC_MJ0796_LolCDE_FtsE"/>
    <property type="match status" value="1"/>
</dbReference>
<dbReference type="PROSITE" id="PS00211">
    <property type="entry name" value="ABC_TRANSPORTER_1"/>
    <property type="match status" value="1"/>
</dbReference>
<dbReference type="InterPro" id="IPR017911">
    <property type="entry name" value="MacB-like_ATP-bd"/>
</dbReference>
<dbReference type="GO" id="GO:0098796">
    <property type="term" value="C:membrane protein complex"/>
    <property type="evidence" value="ECO:0007669"/>
    <property type="project" value="UniProtKB-ARBA"/>
</dbReference>
<dbReference type="InterPro" id="IPR003439">
    <property type="entry name" value="ABC_transporter-like_ATP-bd"/>
</dbReference>
<evidence type="ECO:0000256" key="3">
    <source>
        <dbReference type="ARBA" id="ARBA00022840"/>
    </source>
</evidence>
<evidence type="ECO:0000313" key="7">
    <source>
        <dbReference type="EMBL" id="MBY5958648.1"/>
    </source>
</evidence>
<keyword evidence="3 7" id="KW-0067">ATP-binding</keyword>
<dbReference type="Pfam" id="PF00005">
    <property type="entry name" value="ABC_tran"/>
    <property type="match status" value="1"/>
</dbReference>
<dbReference type="GO" id="GO:0016887">
    <property type="term" value="F:ATP hydrolysis activity"/>
    <property type="evidence" value="ECO:0007669"/>
    <property type="project" value="InterPro"/>
</dbReference>
<feature type="domain" description="ABC transporter" evidence="6">
    <location>
        <begin position="7"/>
        <end position="236"/>
    </location>
</feature>
<evidence type="ECO:0000256" key="4">
    <source>
        <dbReference type="ARBA" id="ARBA00022967"/>
    </source>
</evidence>
<keyword evidence="8" id="KW-1185">Reference proteome</keyword>
<dbReference type="PANTHER" id="PTHR42798">
    <property type="entry name" value="LIPOPROTEIN-RELEASING SYSTEM ATP-BINDING PROTEIN LOLD"/>
    <property type="match status" value="1"/>
</dbReference>
<protein>
    <submittedName>
        <fullName evidence="7">ABC transporter ATP-binding protein</fullName>
    </submittedName>
</protein>
<dbReference type="AlphaFoldDB" id="A0A953LAF4"/>
<evidence type="ECO:0000313" key="8">
    <source>
        <dbReference type="Proteomes" id="UP000753961"/>
    </source>
</evidence>
<dbReference type="GO" id="GO:0005524">
    <property type="term" value="F:ATP binding"/>
    <property type="evidence" value="ECO:0007669"/>
    <property type="project" value="UniProtKB-KW"/>
</dbReference>
<dbReference type="PROSITE" id="PS50893">
    <property type="entry name" value="ABC_TRANSPORTER_2"/>
    <property type="match status" value="1"/>
</dbReference>
<sequence length="236" mass="26298">MNNEPYISLGRLTKSYQEGSVTRAVLRDLSLDMDEGEMIVLLGRSGSGKSTLLNLISGIDKPDTGKVLIGGTNLVSLNEKQRTLFRRNNIGFVFQSFNLISTLTVHENVLLPLKLKNNADREAFRKATRFLEEVGLGDRGDSYPDRLSGGERQRVAIARALANEPLLILADEPTGNLDYKTGQLILKMLHTLVRKNNRTIIIATHDRDICQIADRVFNLQDGVLNEVKNHTEITGE</sequence>
<proteinExistence type="inferred from homology"/>
<comment type="caution">
    <text evidence="7">The sequence shown here is derived from an EMBL/GenBank/DDBJ whole genome shotgun (WGS) entry which is preliminary data.</text>
</comment>
<dbReference type="GO" id="GO:0022857">
    <property type="term" value="F:transmembrane transporter activity"/>
    <property type="evidence" value="ECO:0007669"/>
    <property type="project" value="UniProtKB-ARBA"/>
</dbReference>
<dbReference type="InterPro" id="IPR027417">
    <property type="entry name" value="P-loop_NTPase"/>
</dbReference>
<accession>A0A953LAF4</accession>
<keyword evidence="1" id="KW-0813">Transport</keyword>
<comment type="similarity">
    <text evidence="5">Belongs to the ABC transporter superfamily. Macrolide exporter (TC 3.A.1.122) family.</text>
</comment>
<dbReference type="EMBL" id="JAHVHU010000009">
    <property type="protein sequence ID" value="MBY5958648.1"/>
    <property type="molecule type" value="Genomic_DNA"/>
</dbReference>
<organism evidence="7 8">
    <name type="scientific">Membranihabitans marinus</name>
    <dbReference type="NCBI Taxonomy" id="1227546"/>
    <lineage>
        <taxon>Bacteria</taxon>
        <taxon>Pseudomonadati</taxon>
        <taxon>Bacteroidota</taxon>
        <taxon>Saprospiria</taxon>
        <taxon>Saprospirales</taxon>
        <taxon>Saprospiraceae</taxon>
        <taxon>Membranihabitans</taxon>
    </lineage>
</organism>
<evidence type="ECO:0000256" key="5">
    <source>
        <dbReference type="ARBA" id="ARBA00038388"/>
    </source>
</evidence>
<reference evidence="7" key="1">
    <citation type="submission" date="2021-06" db="EMBL/GenBank/DDBJ databases">
        <title>44 bacteria genomes isolated from Dapeng, Shenzhen.</title>
        <authorList>
            <person name="Zheng W."/>
            <person name="Yu S."/>
            <person name="Huang Y."/>
        </authorList>
    </citation>
    <scope>NUCLEOTIDE SEQUENCE</scope>
    <source>
        <strain evidence="7">DP5N28-2</strain>
    </source>
</reference>
<keyword evidence="2" id="KW-0547">Nucleotide-binding</keyword>
<dbReference type="SMART" id="SM00382">
    <property type="entry name" value="AAA"/>
    <property type="match status" value="1"/>
</dbReference>
<dbReference type="FunFam" id="3.40.50.300:FF:000032">
    <property type="entry name" value="Export ABC transporter ATP-binding protein"/>
    <property type="match status" value="1"/>
</dbReference>
<dbReference type="PANTHER" id="PTHR42798:SF7">
    <property type="entry name" value="ALPHA-D-RIBOSE 1-METHYLPHOSPHONATE 5-TRIPHOSPHATE SYNTHASE SUBUNIT PHNL"/>
    <property type="match status" value="1"/>
</dbReference>
<keyword evidence="4" id="KW-1278">Translocase</keyword>
<gene>
    <name evidence="7" type="ORF">KUV50_10920</name>
</gene>
<dbReference type="RefSeq" id="WP_222580181.1">
    <property type="nucleotide sequence ID" value="NZ_JAHVHU010000009.1"/>
</dbReference>
<evidence type="ECO:0000259" key="6">
    <source>
        <dbReference type="PROSITE" id="PS50893"/>
    </source>
</evidence>
<evidence type="ECO:0000256" key="1">
    <source>
        <dbReference type="ARBA" id="ARBA00022448"/>
    </source>
</evidence>
<dbReference type="InterPro" id="IPR017871">
    <property type="entry name" value="ABC_transporter-like_CS"/>
</dbReference>
<dbReference type="Gene3D" id="3.40.50.300">
    <property type="entry name" value="P-loop containing nucleotide triphosphate hydrolases"/>
    <property type="match status" value="1"/>
</dbReference>
<dbReference type="SUPFAM" id="SSF52540">
    <property type="entry name" value="P-loop containing nucleoside triphosphate hydrolases"/>
    <property type="match status" value="1"/>
</dbReference>
<dbReference type="InterPro" id="IPR003593">
    <property type="entry name" value="AAA+_ATPase"/>
</dbReference>